<dbReference type="PANTHER" id="PTHR24055">
    <property type="entry name" value="MITOGEN-ACTIVATED PROTEIN KINASE"/>
    <property type="match status" value="1"/>
</dbReference>
<keyword evidence="1" id="KW-0723">Serine/threonine-protein kinase</keyword>
<dbReference type="GeneID" id="5888522"/>
<evidence type="ECO:0000256" key="1">
    <source>
        <dbReference type="ARBA" id="ARBA00022527"/>
    </source>
</evidence>
<dbReference type="GO" id="GO:0004674">
    <property type="term" value="F:protein serine/threonine kinase activity"/>
    <property type="evidence" value="ECO:0007669"/>
    <property type="project" value="UniProtKB-KW"/>
</dbReference>
<dbReference type="Pfam" id="PF00069">
    <property type="entry name" value="Pkinase"/>
    <property type="match status" value="1"/>
</dbReference>
<organism evidence="7 8">
    <name type="scientific">Monosiga brevicollis</name>
    <name type="common">Choanoflagellate</name>
    <dbReference type="NCBI Taxonomy" id="81824"/>
    <lineage>
        <taxon>Eukaryota</taxon>
        <taxon>Choanoflagellata</taxon>
        <taxon>Craspedida</taxon>
        <taxon>Salpingoecidae</taxon>
        <taxon>Monosiga</taxon>
    </lineage>
</organism>
<dbReference type="FunFam" id="1.10.510.10:FF:000624">
    <property type="entry name" value="Mitogen-activated protein kinase"/>
    <property type="match status" value="1"/>
</dbReference>
<dbReference type="EMBL" id="CH991544">
    <property type="protein sequence ID" value="EDQ92186.1"/>
    <property type="molecule type" value="Genomic_DNA"/>
</dbReference>
<dbReference type="GO" id="GO:0005524">
    <property type="term" value="F:ATP binding"/>
    <property type="evidence" value="ECO:0007669"/>
    <property type="project" value="UniProtKB-KW"/>
</dbReference>
<dbReference type="SUPFAM" id="SSF56112">
    <property type="entry name" value="Protein kinase-like (PK-like)"/>
    <property type="match status" value="1"/>
</dbReference>
<evidence type="ECO:0000259" key="6">
    <source>
        <dbReference type="PROSITE" id="PS50011"/>
    </source>
</evidence>
<gene>
    <name evidence="7" type="ORF">MONBRDRAFT_14615</name>
</gene>
<protein>
    <recommendedName>
        <fullName evidence="6">Protein kinase domain-containing protein</fullName>
    </recommendedName>
</protein>
<sequence>HVSYIMYGVLRGLKYIHSAGVIHRDITPSNIILDTNLTAKITNFNLARPMEPNGQKTGYVTTRYYRAPEVLFTWQAYSTALDMWSAGCILGEILNCIQGNVTKTFRDDNGNEFPCYALFPADSHVDHLVSIIKVLGPPPPSVLHTISDATLRMFIESKLEGQTSTIWSYFEACGDMHAKSLLNGLLSFDPFVRLSAPTALTHPYFASYHDPQDEPTRTPIDRSFESRPFTLPEWQACFAAVRT</sequence>
<dbReference type="InterPro" id="IPR008266">
    <property type="entry name" value="Tyr_kinase_AS"/>
</dbReference>
<keyword evidence="3" id="KW-0547">Nucleotide-binding</keyword>
<evidence type="ECO:0000313" key="7">
    <source>
        <dbReference type="EMBL" id="EDQ92186.1"/>
    </source>
</evidence>
<name>A9UR46_MONBE</name>
<accession>A9UR46</accession>
<dbReference type="PROSITE" id="PS50011">
    <property type="entry name" value="PROTEIN_KINASE_DOM"/>
    <property type="match status" value="1"/>
</dbReference>
<proteinExistence type="predicted"/>
<evidence type="ECO:0000256" key="3">
    <source>
        <dbReference type="ARBA" id="ARBA00022741"/>
    </source>
</evidence>
<keyword evidence="4" id="KW-0418">Kinase</keyword>
<feature type="domain" description="Protein kinase" evidence="6">
    <location>
        <begin position="1"/>
        <end position="205"/>
    </location>
</feature>
<evidence type="ECO:0000313" key="8">
    <source>
        <dbReference type="Proteomes" id="UP000001357"/>
    </source>
</evidence>
<reference evidence="7 8" key="1">
    <citation type="journal article" date="2008" name="Nature">
        <title>The genome of the choanoflagellate Monosiga brevicollis and the origin of metazoans.</title>
        <authorList>
            <consortium name="JGI Sequencing"/>
            <person name="King N."/>
            <person name="Westbrook M.J."/>
            <person name="Young S.L."/>
            <person name="Kuo A."/>
            <person name="Abedin M."/>
            <person name="Chapman J."/>
            <person name="Fairclough S."/>
            <person name="Hellsten U."/>
            <person name="Isogai Y."/>
            <person name="Letunic I."/>
            <person name="Marr M."/>
            <person name="Pincus D."/>
            <person name="Putnam N."/>
            <person name="Rokas A."/>
            <person name="Wright K.J."/>
            <person name="Zuzow R."/>
            <person name="Dirks W."/>
            <person name="Good M."/>
            <person name="Goodstein D."/>
            <person name="Lemons D."/>
            <person name="Li W."/>
            <person name="Lyons J.B."/>
            <person name="Morris A."/>
            <person name="Nichols S."/>
            <person name="Richter D.J."/>
            <person name="Salamov A."/>
            <person name="Bork P."/>
            <person name="Lim W.A."/>
            <person name="Manning G."/>
            <person name="Miller W.T."/>
            <person name="McGinnis W."/>
            <person name="Shapiro H."/>
            <person name="Tjian R."/>
            <person name="Grigoriev I.V."/>
            <person name="Rokhsar D."/>
        </authorList>
    </citation>
    <scope>NUCLEOTIDE SEQUENCE [LARGE SCALE GENOMIC DNA]</scope>
    <source>
        <strain evidence="8">MX1 / ATCC 50154</strain>
    </source>
</reference>
<dbReference type="InterPro" id="IPR050117">
    <property type="entry name" value="MAPK"/>
</dbReference>
<dbReference type="AlphaFoldDB" id="A9UR46"/>
<dbReference type="InterPro" id="IPR000719">
    <property type="entry name" value="Prot_kinase_dom"/>
</dbReference>
<keyword evidence="5" id="KW-0067">ATP-binding</keyword>
<dbReference type="Gene3D" id="3.30.200.20">
    <property type="entry name" value="Phosphorylase Kinase, domain 1"/>
    <property type="match status" value="1"/>
</dbReference>
<dbReference type="Gene3D" id="1.10.510.10">
    <property type="entry name" value="Transferase(Phosphotransferase) domain 1"/>
    <property type="match status" value="2"/>
</dbReference>
<evidence type="ECO:0000256" key="2">
    <source>
        <dbReference type="ARBA" id="ARBA00022679"/>
    </source>
</evidence>
<evidence type="ECO:0000256" key="4">
    <source>
        <dbReference type="ARBA" id="ARBA00022777"/>
    </source>
</evidence>
<dbReference type="InParanoid" id="A9UR46"/>
<dbReference type="SMART" id="SM00220">
    <property type="entry name" value="S_TKc"/>
    <property type="match status" value="1"/>
</dbReference>
<dbReference type="eggNOG" id="KOG0660">
    <property type="taxonomic scope" value="Eukaryota"/>
</dbReference>
<evidence type="ECO:0000256" key="5">
    <source>
        <dbReference type="ARBA" id="ARBA00022840"/>
    </source>
</evidence>
<dbReference type="OMA" id="CRISNLE"/>
<keyword evidence="2" id="KW-0808">Transferase</keyword>
<dbReference type="PROSITE" id="PS00109">
    <property type="entry name" value="PROTEIN_KINASE_TYR"/>
    <property type="match status" value="1"/>
</dbReference>
<keyword evidence="8" id="KW-1185">Reference proteome</keyword>
<dbReference type="InterPro" id="IPR011009">
    <property type="entry name" value="Kinase-like_dom_sf"/>
</dbReference>
<feature type="non-terminal residue" evidence="7">
    <location>
        <position position="1"/>
    </location>
</feature>
<dbReference type="RefSeq" id="XP_001743472.1">
    <property type="nucleotide sequence ID" value="XM_001743420.1"/>
</dbReference>
<dbReference type="KEGG" id="mbr:MONBRDRAFT_14615"/>
<dbReference type="Proteomes" id="UP000001357">
    <property type="component" value="Unassembled WGS sequence"/>
</dbReference>
<dbReference type="STRING" id="81824.A9UR46"/>